<comment type="caution">
    <text evidence="2">The sequence shown here is derived from an EMBL/GenBank/DDBJ whole genome shotgun (WGS) entry which is preliminary data.</text>
</comment>
<dbReference type="PANTHER" id="PTHR43591">
    <property type="entry name" value="METHYLTRANSFERASE"/>
    <property type="match status" value="1"/>
</dbReference>
<keyword evidence="2" id="KW-0489">Methyltransferase</keyword>
<dbReference type="InterPro" id="IPR029063">
    <property type="entry name" value="SAM-dependent_MTases_sf"/>
</dbReference>
<dbReference type="AlphaFoldDB" id="A0A9D1XM39"/>
<reference evidence="2" key="2">
    <citation type="submission" date="2021-04" db="EMBL/GenBank/DDBJ databases">
        <authorList>
            <person name="Gilroy R."/>
        </authorList>
    </citation>
    <scope>NUCLEOTIDE SEQUENCE</scope>
    <source>
        <strain evidence="2">ChiGjej1B1-14440</strain>
    </source>
</reference>
<evidence type="ECO:0000313" key="3">
    <source>
        <dbReference type="Proteomes" id="UP000886724"/>
    </source>
</evidence>
<evidence type="ECO:0000313" key="2">
    <source>
        <dbReference type="EMBL" id="HIX82053.1"/>
    </source>
</evidence>
<dbReference type="GO" id="GO:0032259">
    <property type="term" value="P:methylation"/>
    <property type="evidence" value="ECO:0007669"/>
    <property type="project" value="UniProtKB-KW"/>
</dbReference>
<organism evidence="2 3">
    <name type="scientific">Candidatus Erysipelatoclostridium merdavium</name>
    <dbReference type="NCBI Taxonomy" id="2838566"/>
    <lineage>
        <taxon>Bacteria</taxon>
        <taxon>Bacillati</taxon>
        <taxon>Bacillota</taxon>
        <taxon>Erysipelotrichia</taxon>
        <taxon>Erysipelotrichales</taxon>
        <taxon>Erysipelotrichales incertae sedis</taxon>
    </lineage>
</organism>
<protein>
    <submittedName>
        <fullName evidence="2">Class I SAM-dependent methyltransferase</fullName>
    </submittedName>
</protein>
<dbReference type="InterPro" id="IPR013216">
    <property type="entry name" value="Methyltransf_11"/>
</dbReference>
<feature type="domain" description="Methyltransferase type 11" evidence="1">
    <location>
        <begin position="46"/>
        <end position="145"/>
    </location>
</feature>
<dbReference type="EMBL" id="DXET01000194">
    <property type="protein sequence ID" value="HIX82053.1"/>
    <property type="molecule type" value="Genomic_DNA"/>
</dbReference>
<dbReference type="Pfam" id="PF08241">
    <property type="entry name" value="Methyltransf_11"/>
    <property type="match status" value="1"/>
</dbReference>
<accession>A0A9D1XM39</accession>
<dbReference type="SUPFAM" id="SSF53335">
    <property type="entry name" value="S-adenosyl-L-methionine-dependent methyltransferases"/>
    <property type="match status" value="1"/>
</dbReference>
<dbReference type="CDD" id="cd02440">
    <property type="entry name" value="AdoMet_MTases"/>
    <property type="match status" value="1"/>
</dbReference>
<gene>
    <name evidence="2" type="ORF">H9980_08815</name>
</gene>
<name>A0A9D1XM39_9FIRM</name>
<sequence>MSEEVVNYYQNYREEDRITTNNARRIEFLTTIHKFDELLNGNLKILDCAAGTGAYAFYLADKGHNLTATDITPRHIKIINEQLKYKKYSMETKVLDATDMSCFENESFDVVLNMGPFYHLTDDISRNKCLSESIRVLKKGGYLIIAYIPRLYLNQMIVMSDKKYLDDKLLYQIRDTGVLLHDDPKCFWTDTYYSSYDEMQKLYRDNDIECIDHFAQDGLAPLFHNTVDQWSDEQFETWFKYHLSVCSEKSIIDMSNHVIIIGKKK</sequence>
<dbReference type="Proteomes" id="UP000886724">
    <property type="component" value="Unassembled WGS sequence"/>
</dbReference>
<evidence type="ECO:0000259" key="1">
    <source>
        <dbReference type="Pfam" id="PF08241"/>
    </source>
</evidence>
<reference evidence="2" key="1">
    <citation type="journal article" date="2021" name="PeerJ">
        <title>Extensive microbial diversity within the chicken gut microbiome revealed by metagenomics and culture.</title>
        <authorList>
            <person name="Gilroy R."/>
            <person name="Ravi A."/>
            <person name="Getino M."/>
            <person name="Pursley I."/>
            <person name="Horton D.L."/>
            <person name="Alikhan N.F."/>
            <person name="Baker D."/>
            <person name="Gharbi K."/>
            <person name="Hall N."/>
            <person name="Watson M."/>
            <person name="Adriaenssens E.M."/>
            <person name="Foster-Nyarko E."/>
            <person name="Jarju S."/>
            <person name="Secka A."/>
            <person name="Antonio M."/>
            <person name="Oren A."/>
            <person name="Chaudhuri R.R."/>
            <person name="La Ragione R."/>
            <person name="Hildebrand F."/>
            <person name="Pallen M.J."/>
        </authorList>
    </citation>
    <scope>NUCLEOTIDE SEQUENCE</scope>
    <source>
        <strain evidence="2">ChiGjej1B1-14440</strain>
    </source>
</reference>
<dbReference type="GO" id="GO:0008757">
    <property type="term" value="F:S-adenosylmethionine-dependent methyltransferase activity"/>
    <property type="evidence" value="ECO:0007669"/>
    <property type="project" value="InterPro"/>
</dbReference>
<proteinExistence type="predicted"/>
<keyword evidence="2" id="KW-0808">Transferase</keyword>
<dbReference type="Gene3D" id="3.40.50.150">
    <property type="entry name" value="Vaccinia Virus protein VP39"/>
    <property type="match status" value="1"/>
</dbReference>